<evidence type="ECO:0000313" key="3">
    <source>
        <dbReference type="Proteomes" id="UP001054945"/>
    </source>
</evidence>
<proteinExistence type="predicted"/>
<evidence type="ECO:0000313" key="2">
    <source>
        <dbReference type="EMBL" id="GIY03781.1"/>
    </source>
</evidence>
<organism evidence="2 3">
    <name type="scientific">Caerostris extrusa</name>
    <name type="common">Bark spider</name>
    <name type="synonym">Caerostris bankana</name>
    <dbReference type="NCBI Taxonomy" id="172846"/>
    <lineage>
        <taxon>Eukaryota</taxon>
        <taxon>Metazoa</taxon>
        <taxon>Ecdysozoa</taxon>
        <taxon>Arthropoda</taxon>
        <taxon>Chelicerata</taxon>
        <taxon>Arachnida</taxon>
        <taxon>Araneae</taxon>
        <taxon>Araneomorphae</taxon>
        <taxon>Entelegynae</taxon>
        <taxon>Araneoidea</taxon>
        <taxon>Araneidae</taxon>
        <taxon>Caerostris</taxon>
    </lineage>
</organism>
<protein>
    <submittedName>
        <fullName evidence="2">Uncharacterized protein</fullName>
    </submittedName>
</protein>
<keyword evidence="3" id="KW-1185">Reference proteome</keyword>
<feature type="region of interest" description="Disordered" evidence="1">
    <location>
        <begin position="1"/>
        <end position="22"/>
    </location>
</feature>
<dbReference type="EMBL" id="BPLR01005621">
    <property type="protein sequence ID" value="GIY03781.1"/>
    <property type="molecule type" value="Genomic_DNA"/>
</dbReference>
<comment type="caution">
    <text evidence="2">The sequence shown here is derived from an EMBL/GenBank/DDBJ whole genome shotgun (WGS) entry which is preliminary data.</text>
</comment>
<accession>A0AAV4Q3V1</accession>
<evidence type="ECO:0000256" key="1">
    <source>
        <dbReference type="SAM" id="MobiDB-lite"/>
    </source>
</evidence>
<feature type="compositionally biased region" description="Basic and acidic residues" evidence="1">
    <location>
        <begin position="56"/>
        <end position="69"/>
    </location>
</feature>
<feature type="region of interest" description="Disordered" evidence="1">
    <location>
        <begin position="56"/>
        <end position="90"/>
    </location>
</feature>
<name>A0AAV4Q3V1_CAEEX</name>
<dbReference type="Proteomes" id="UP001054945">
    <property type="component" value="Unassembled WGS sequence"/>
</dbReference>
<reference evidence="2 3" key="1">
    <citation type="submission" date="2021-06" db="EMBL/GenBank/DDBJ databases">
        <title>Caerostris extrusa draft genome.</title>
        <authorList>
            <person name="Kono N."/>
            <person name="Arakawa K."/>
        </authorList>
    </citation>
    <scope>NUCLEOTIDE SEQUENCE [LARGE SCALE GENOMIC DNA]</scope>
</reference>
<dbReference type="AlphaFoldDB" id="A0AAV4Q3V1"/>
<sequence length="90" mass="10578">MVFNVEKRDTVNESETFKGKPDTEHGYAEYGTRCIHYFCEKRFDKGKKINEIKESFSSEKSLRMGDRSPPKNKSIPWPLSQSRIQKKLSF</sequence>
<gene>
    <name evidence="2" type="ORF">CEXT_487571</name>
</gene>